<reference evidence="2 3" key="1">
    <citation type="submission" date="2014-02" db="EMBL/GenBank/DDBJ databases">
        <title>The Genome Sequence of Trichophyton rubrum (morphotype soudanense) CBS 452.61.</title>
        <authorList>
            <consortium name="The Broad Institute Genomics Platform"/>
            <person name="Cuomo C.A."/>
            <person name="White T.C."/>
            <person name="Graser Y."/>
            <person name="Martinez-Rossi N."/>
            <person name="Heitman J."/>
            <person name="Young S.K."/>
            <person name="Zeng Q."/>
            <person name="Gargeya S."/>
            <person name="Abouelleil A."/>
            <person name="Alvarado L."/>
            <person name="Chapman S.B."/>
            <person name="Gainer-Dewar J."/>
            <person name="Goldberg J."/>
            <person name="Griggs A."/>
            <person name="Gujja S."/>
            <person name="Hansen M."/>
            <person name="Howarth C."/>
            <person name="Imamovic A."/>
            <person name="Larimer J."/>
            <person name="Martinez D."/>
            <person name="Murphy C."/>
            <person name="Pearson M.D."/>
            <person name="Persinoti G."/>
            <person name="Poon T."/>
            <person name="Priest M."/>
            <person name="Roberts A.D."/>
            <person name="Saif S."/>
            <person name="Shea T.D."/>
            <person name="Sykes S.N."/>
            <person name="Wortman J."/>
            <person name="Nusbaum C."/>
            <person name="Birren B."/>
        </authorList>
    </citation>
    <scope>NUCLEOTIDE SEQUENCE [LARGE SCALE GENOMIC DNA]</scope>
    <source>
        <strain evidence="2 3">CBS 452.61</strain>
    </source>
</reference>
<dbReference type="Proteomes" id="UP000023623">
    <property type="component" value="Unassembled WGS sequence"/>
</dbReference>
<dbReference type="AlphaFoldDB" id="A0A022Y639"/>
<organism evidence="2 3">
    <name type="scientific">Trichophyton soudanense CBS 452.61</name>
    <dbReference type="NCBI Taxonomy" id="1215331"/>
    <lineage>
        <taxon>Eukaryota</taxon>
        <taxon>Fungi</taxon>
        <taxon>Dikarya</taxon>
        <taxon>Ascomycota</taxon>
        <taxon>Pezizomycotina</taxon>
        <taxon>Eurotiomycetes</taxon>
        <taxon>Eurotiomycetidae</taxon>
        <taxon>Onygenales</taxon>
        <taxon>Arthrodermataceae</taxon>
        <taxon>Trichophyton</taxon>
    </lineage>
</organism>
<evidence type="ECO:0000313" key="2">
    <source>
        <dbReference type="EMBL" id="EZF78058.1"/>
    </source>
</evidence>
<sequence length="144" mass="16369">MAPLVNPAFPSLELHKWTLLIPRELKNNPSYETQSRLNLGRICEGGIASERFDIREEGLRFVSAILESGTAEKSAWSLTRWSGVRSAFRASDDMLEDATHLDGDEFRATLVVKDSWQYPERDEEGELLREATEKGRVNVAEIYI</sequence>
<feature type="domain" description="Fungal-type protein kinase" evidence="1">
    <location>
        <begin position="101"/>
        <end position="143"/>
    </location>
</feature>
<keyword evidence="3" id="KW-1185">Reference proteome</keyword>
<evidence type="ECO:0000259" key="1">
    <source>
        <dbReference type="Pfam" id="PF17667"/>
    </source>
</evidence>
<gene>
    <name evidence="2" type="ORF">H105_00900</name>
</gene>
<accession>A0A022Y639</accession>
<name>A0A022Y639_TRISD</name>
<dbReference type="Pfam" id="PF17667">
    <property type="entry name" value="Pkinase_fungal"/>
    <property type="match status" value="1"/>
</dbReference>
<dbReference type="InterPro" id="IPR040976">
    <property type="entry name" value="Pkinase_fungal"/>
</dbReference>
<dbReference type="EMBL" id="KK208733">
    <property type="protein sequence ID" value="EZF78058.1"/>
    <property type="molecule type" value="Genomic_DNA"/>
</dbReference>
<protein>
    <recommendedName>
        <fullName evidence="1">Fungal-type protein kinase domain-containing protein</fullName>
    </recommendedName>
</protein>
<evidence type="ECO:0000313" key="3">
    <source>
        <dbReference type="Proteomes" id="UP000023623"/>
    </source>
</evidence>
<dbReference type="HOGENOM" id="CLU_1797843_0_0_1"/>
<proteinExistence type="predicted"/>